<dbReference type="NCBIfam" id="TIGR02937">
    <property type="entry name" value="sigma70-ECF"/>
    <property type="match status" value="1"/>
</dbReference>
<dbReference type="SUPFAM" id="SSF88946">
    <property type="entry name" value="Sigma2 domain of RNA polymerase sigma factors"/>
    <property type="match status" value="1"/>
</dbReference>
<dbReference type="InterPro" id="IPR013325">
    <property type="entry name" value="RNA_pol_sigma_r2"/>
</dbReference>
<dbReference type="InterPro" id="IPR013249">
    <property type="entry name" value="RNA_pol_sigma70_r4_t2"/>
</dbReference>
<dbReference type="PANTHER" id="PTHR43133">
    <property type="entry name" value="RNA POLYMERASE ECF-TYPE SIGMA FACTO"/>
    <property type="match status" value="1"/>
</dbReference>
<keyword evidence="2" id="KW-0805">Transcription regulation</keyword>
<keyword evidence="3" id="KW-0731">Sigma factor</keyword>
<dbReference type="Pfam" id="PF08281">
    <property type="entry name" value="Sigma70_r4_2"/>
    <property type="match status" value="1"/>
</dbReference>
<dbReference type="InterPro" id="IPR007627">
    <property type="entry name" value="RNA_pol_sigma70_r2"/>
</dbReference>
<dbReference type="GO" id="GO:0016987">
    <property type="term" value="F:sigma factor activity"/>
    <property type="evidence" value="ECO:0007669"/>
    <property type="project" value="UniProtKB-KW"/>
</dbReference>
<dbReference type="Gene3D" id="1.10.10.10">
    <property type="entry name" value="Winged helix-like DNA-binding domain superfamily/Winged helix DNA-binding domain"/>
    <property type="match status" value="1"/>
</dbReference>
<accession>A0AAJ5WVW3</accession>
<dbReference type="SUPFAM" id="SSF88659">
    <property type="entry name" value="Sigma3 and sigma4 domains of RNA polymerase sigma factors"/>
    <property type="match status" value="1"/>
</dbReference>
<feature type="domain" description="RNA polymerase sigma factor 70 region 4 type 2" evidence="6">
    <location>
        <begin position="129"/>
        <end position="176"/>
    </location>
</feature>
<dbReference type="InterPro" id="IPR014284">
    <property type="entry name" value="RNA_pol_sigma-70_dom"/>
</dbReference>
<dbReference type="Proteomes" id="UP001220610">
    <property type="component" value="Chromosome"/>
</dbReference>
<dbReference type="Gene3D" id="1.10.1740.10">
    <property type="match status" value="1"/>
</dbReference>
<dbReference type="InterPro" id="IPR036388">
    <property type="entry name" value="WH-like_DNA-bd_sf"/>
</dbReference>
<dbReference type="InterPro" id="IPR039425">
    <property type="entry name" value="RNA_pol_sigma-70-like"/>
</dbReference>
<name>A0AAJ5WVW3_9BACT</name>
<comment type="similarity">
    <text evidence="1">Belongs to the sigma-70 factor family. ECF subfamily.</text>
</comment>
<proteinExistence type="inferred from homology"/>
<dbReference type="GO" id="GO:0006352">
    <property type="term" value="P:DNA-templated transcription initiation"/>
    <property type="evidence" value="ECO:0007669"/>
    <property type="project" value="InterPro"/>
</dbReference>
<evidence type="ECO:0000313" key="7">
    <source>
        <dbReference type="EMBL" id="WEK37139.1"/>
    </source>
</evidence>
<dbReference type="InterPro" id="IPR013324">
    <property type="entry name" value="RNA_pol_sigma_r3/r4-like"/>
</dbReference>
<evidence type="ECO:0000313" key="8">
    <source>
        <dbReference type="Proteomes" id="UP001220610"/>
    </source>
</evidence>
<dbReference type="InterPro" id="IPR014327">
    <property type="entry name" value="RNA_pol_sigma70_bacteroid"/>
</dbReference>
<dbReference type="PANTHER" id="PTHR43133:SF46">
    <property type="entry name" value="RNA POLYMERASE SIGMA-70 FACTOR ECF SUBFAMILY"/>
    <property type="match status" value="1"/>
</dbReference>
<dbReference type="Pfam" id="PF04542">
    <property type="entry name" value="Sigma70_r2"/>
    <property type="match status" value="1"/>
</dbReference>
<dbReference type="NCBIfam" id="TIGR02985">
    <property type="entry name" value="Sig70_bacteroi1"/>
    <property type="match status" value="1"/>
</dbReference>
<sequence length="203" mass="23247">MYTHDTADNALPLLVQQVSAGSQQAFRQLYHYFYQRLYHFAFSLIRTREHAEEIVEDVFIKLWHQRAGITAIGNLKVYLYTATRNTALNYLERRARENSLLSFGEVDISLAEPGYSPEQLLITAEIYGKIRQAVEQLPPRCKLVFKLVREDGLKYKEVAEVLGISINTIDAQMAIAVQRIAEAVRKDFEQLPARKAAQKKDAS</sequence>
<reference evidence="7" key="1">
    <citation type="submission" date="2023-03" db="EMBL/GenBank/DDBJ databases">
        <title>Andean soil-derived lignocellulolytic bacterial consortium as a source of novel taxa and putative plastic-active enzymes.</title>
        <authorList>
            <person name="Diaz-Garcia L."/>
            <person name="Chuvochina M."/>
            <person name="Feuerriegel G."/>
            <person name="Bunk B."/>
            <person name="Sproer C."/>
            <person name="Streit W.R."/>
            <person name="Rodriguez L.M."/>
            <person name="Overmann J."/>
            <person name="Jimenez D.J."/>
        </authorList>
    </citation>
    <scope>NUCLEOTIDE SEQUENCE</scope>
    <source>
        <strain evidence="7">MAG 7</strain>
    </source>
</reference>
<evidence type="ECO:0000259" key="6">
    <source>
        <dbReference type="Pfam" id="PF08281"/>
    </source>
</evidence>
<protein>
    <submittedName>
        <fullName evidence="7">RNA polymerase sigma-70 factor</fullName>
    </submittedName>
</protein>
<evidence type="ECO:0000259" key="5">
    <source>
        <dbReference type="Pfam" id="PF04542"/>
    </source>
</evidence>
<evidence type="ECO:0000256" key="1">
    <source>
        <dbReference type="ARBA" id="ARBA00010641"/>
    </source>
</evidence>
<evidence type="ECO:0000256" key="3">
    <source>
        <dbReference type="ARBA" id="ARBA00023082"/>
    </source>
</evidence>
<dbReference type="GO" id="GO:0003677">
    <property type="term" value="F:DNA binding"/>
    <property type="evidence" value="ECO:0007669"/>
    <property type="project" value="InterPro"/>
</dbReference>
<evidence type="ECO:0000256" key="2">
    <source>
        <dbReference type="ARBA" id="ARBA00023015"/>
    </source>
</evidence>
<gene>
    <name evidence="7" type="ORF">P0Y53_06470</name>
</gene>
<dbReference type="AlphaFoldDB" id="A0AAJ5WVW3"/>
<organism evidence="7 8">
    <name type="scientific">Candidatus Pseudobacter hemicellulosilyticus</name>
    <dbReference type="NCBI Taxonomy" id="3121375"/>
    <lineage>
        <taxon>Bacteria</taxon>
        <taxon>Pseudomonadati</taxon>
        <taxon>Bacteroidota</taxon>
        <taxon>Chitinophagia</taxon>
        <taxon>Chitinophagales</taxon>
        <taxon>Chitinophagaceae</taxon>
        <taxon>Pseudobacter</taxon>
    </lineage>
</organism>
<dbReference type="EMBL" id="CP119311">
    <property type="protein sequence ID" value="WEK37139.1"/>
    <property type="molecule type" value="Genomic_DNA"/>
</dbReference>
<keyword evidence="4" id="KW-0804">Transcription</keyword>
<evidence type="ECO:0000256" key="4">
    <source>
        <dbReference type="ARBA" id="ARBA00023163"/>
    </source>
</evidence>
<feature type="domain" description="RNA polymerase sigma-70 region 2" evidence="5">
    <location>
        <begin position="29"/>
        <end position="96"/>
    </location>
</feature>